<gene>
    <name evidence="5" type="ORF">EI983_04590</name>
</gene>
<protein>
    <submittedName>
        <fullName evidence="5">GntR family transcriptional regulator</fullName>
    </submittedName>
</protein>
<dbReference type="InterPro" id="IPR011711">
    <property type="entry name" value="GntR_C"/>
</dbReference>
<dbReference type="SMART" id="SM00895">
    <property type="entry name" value="FCD"/>
    <property type="match status" value="1"/>
</dbReference>
<keyword evidence="6" id="KW-1185">Reference proteome</keyword>
<dbReference type="GO" id="GO:0003700">
    <property type="term" value="F:DNA-binding transcription factor activity"/>
    <property type="evidence" value="ECO:0007669"/>
    <property type="project" value="InterPro"/>
</dbReference>
<evidence type="ECO:0000313" key="5">
    <source>
        <dbReference type="EMBL" id="QGX97595.1"/>
    </source>
</evidence>
<dbReference type="AlphaFoldDB" id="A0A6I6IM00"/>
<dbReference type="PANTHER" id="PTHR43537">
    <property type="entry name" value="TRANSCRIPTIONAL REGULATOR, GNTR FAMILY"/>
    <property type="match status" value="1"/>
</dbReference>
<keyword evidence="1" id="KW-0805">Transcription regulation</keyword>
<name>A0A6I6IM00_9RHOB</name>
<evidence type="ECO:0000256" key="3">
    <source>
        <dbReference type="ARBA" id="ARBA00023163"/>
    </source>
</evidence>
<dbReference type="Gene3D" id="1.10.10.10">
    <property type="entry name" value="Winged helix-like DNA-binding domain superfamily/Winged helix DNA-binding domain"/>
    <property type="match status" value="1"/>
</dbReference>
<dbReference type="EMBL" id="CP034348">
    <property type="protein sequence ID" value="QGX97595.1"/>
    <property type="molecule type" value="Genomic_DNA"/>
</dbReference>
<dbReference type="PROSITE" id="PS50949">
    <property type="entry name" value="HTH_GNTR"/>
    <property type="match status" value="1"/>
</dbReference>
<dbReference type="Gene3D" id="1.20.120.530">
    <property type="entry name" value="GntR ligand-binding domain-like"/>
    <property type="match status" value="1"/>
</dbReference>
<dbReference type="CDD" id="cd07377">
    <property type="entry name" value="WHTH_GntR"/>
    <property type="match status" value="1"/>
</dbReference>
<keyword evidence="2" id="KW-0238">DNA-binding</keyword>
<dbReference type="GO" id="GO:0003677">
    <property type="term" value="F:DNA binding"/>
    <property type="evidence" value="ECO:0007669"/>
    <property type="project" value="UniProtKB-KW"/>
</dbReference>
<keyword evidence="3" id="KW-0804">Transcription</keyword>
<evidence type="ECO:0000259" key="4">
    <source>
        <dbReference type="PROSITE" id="PS50949"/>
    </source>
</evidence>
<dbReference type="Pfam" id="PF00392">
    <property type="entry name" value="GntR"/>
    <property type="match status" value="1"/>
</dbReference>
<evidence type="ECO:0000256" key="1">
    <source>
        <dbReference type="ARBA" id="ARBA00023015"/>
    </source>
</evidence>
<evidence type="ECO:0000313" key="6">
    <source>
        <dbReference type="Proteomes" id="UP000428330"/>
    </source>
</evidence>
<dbReference type="KEGG" id="rom:EI983_04590"/>
<feature type="domain" description="HTH gntR-type" evidence="4">
    <location>
        <begin position="10"/>
        <end position="77"/>
    </location>
</feature>
<accession>A0A6I6IM00</accession>
<reference evidence="6" key="1">
    <citation type="submission" date="2018-12" db="EMBL/GenBank/DDBJ databases">
        <title>Complete genome sequence of Roseovarius sp. MME-070.</title>
        <authorList>
            <person name="Nam Y.-D."/>
            <person name="Kang J."/>
            <person name="Chung W.-H."/>
            <person name="Park Y.S."/>
        </authorList>
    </citation>
    <scope>NUCLEOTIDE SEQUENCE [LARGE SCALE GENOMIC DNA]</scope>
    <source>
        <strain evidence="6">MME-070</strain>
    </source>
</reference>
<dbReference type="Proteomes" id="UP000428330">
    <property type="component" value="Chromosome"/>
</dbReference>
<dbReference type="InterPro" id="IPR008920">
    <property type="entry name" value="TF_FadR/GntR_C"/>
</dbReference>
<dbReference type="SUPFAM" id="SSF48008">
    <property type="entry name" value="GntR ligand-binding domain-like"/>
    <property type="match status" value="1"/>
</dbReference>
<proteinExistence type="predicted"/>
<dbReference type="SUPFAM" id="SSF46785">
    <property type="entry name" value="Winged helix' DNA-binding domain"/>
    <property type="match status" value="1"/>
</dbReference>
<dbReference type="RefSeq" id="WP_157706230.1">
    <property type="nucleotide sequence ID" value="NZ_CP034348.1"/>
</dbReference>
<dbReference type="PANTHER" id="PTHR43537:SF39">
    <property type="entry name" value="HTH-TYPE TRANSCRIPTIONAL REGULATOR MCBR"/>
    <property type="match status" value="1"/>
</dbReference>
<organism evidence="5 6">
    <name type="scientific">Roseovarius faecimaris</name>
    <dbReference type="NCBI Taxonomy" id="2494550"/>
    <lineage>
        <taxon>Bacteria</taxon>
        <taxon>Pseudomonadati</taxon>
        <taxon>Pseudomonadota</taxon>
        <taxon>Alphaproteobacteria</taxon>
        <taxon>Rhodobacterales</taxon>
        <taxon>Roseobacteraceae</taxon>
        <taxon>Roseovarius</taxon>
    </lineage>
</organism>
<dbReference type="Pfam" id="PF07729">
    <property type="entry name" value="FCD"/>
    <property type="match status" value="1"/>
</dbReference>
<dbReference type="SMART" id="SM00345">
    <property type="entry name" value="HTH_GNTR"/>
    <property type="match status" value="1"/>
</dbReference>
<dbReference type="InterPro" id="IPR000524">
    <property type="entry name" value="Tscrpt_reg_HTH_GntR"/>
</dbReference>
<dbReference type="InterPro" id="IPR036390">
    <property type="entry name" value="WH_DNA-bd_sf"/>
</dbReference>
<sequence length="223" mass="24596">MTDATPLKDPSLSDRVYADLKRRLMLGAVRPGQKLSMRKLAAEFGTSPMPVREALKRLASEQALESEAAKAFHVPDLSPKRAADLFELRALLEGAAARAALPRLTPARLAKLTLINDRLSAHLTTQDAPAYMADNHLFHFTIYRRADNPDMVFMIEQLWMQTGPSLRLGLERSTDTAPQWNSEHTPLLAALRAGDADAAARAMQEDIAWGAHFYRRAAGLTGP</sequence>
<evidence type="ECO:0000256" key="2">
    <source>
        <dbReference type="ARBA" id="ARBA00023125"/>
    </source>
</evidence>
<dbReference type="OrthoDB" id="9815654at2"/>
<dbReference type="InterPro" id="IPR036388">
    <property type="entry name" value="WH-like_DNA-bd_sf"/>
</dbReference>